<evidence type="ECO:0000313" key="2">
    <source>
        <dbReference type="Ensembl" id="ENSCWAP00000009132.1"/>
    </source>
</evidence>
<proteinExistence type="predicted"/>
<dbReference type="AlphaFoldDB" id="A0A8C3W5L2"/>
<dbReference type="PRINTS" id="PR02045">
    <property type="entry name" value="F138DOMAIN"/>
</dbReference>
<evidence type="ECO:0000313" key="3">
    <source>
        <dbReference type="Proteomes" id="UP000694540"/>
    </source>
</evidence>
<keyword evidence="3" id="KW-1185">Reference proteome</keyword>
<dbReference type="PANTHER" id="PTHR12138">
    <property type="entry name" value="PRIMATE-EXPANDED PROTEIN FAMILY"/>
    <property type="match status" value="1"/>
</dbReference>
<evidence type="ECO:0000256" key="1">
    <source>
        <dbReference type="SAM" id="Phobius"/>
    </source>
</evidence>
<dbReference type="GeneTree" id="ENSGT01150000288570"/>
<dbReference type="Proteomes" id="UP000694540">
    <property type="component" value="Unplaced"/>
</dbReference>
<keyword evidence="1" id="KW-1133">Transmembrane helix</keyword>
<reference evidence="2" key="1">
    <citation type="submission" date="2025-08" db="UniProtKB">
        <authorList>
            <consortium name="Ensembl"/>
        </authorList>
    </citation>
    <scope>IDENTIFICATION</scope>
</reference>
<keyword evidence="1" id="KW-0812">Transmembrane</keyword>
<keyword evidence="1" id="KW-0472">Membrane</keyword>
<name>A0A8C3W5L2_9CETA</name>
<reference evidence="2" key="2">
    <citation type="submission" date="2025-09" db="UniProtKB">
        <authorList>
            <consortium name="Ensembl"/>
        </authorList>
    </citation>
    <scope>IDENTIFICATION</scope>
</reference>
<sequence>MKEQCGIIILFLQIFFSFYFLLEMGSRYVAQAGVQWLFTELLGSSDPPASASRVAGTTGARHHARLSIFLNENSYFAPHWSCK</sequence>
<accession>A0A8C3W5L2</accession>
<dbReference type="PANTHER" id="PTHR12138:SF162">
    <property type="entry name" value="CHROMOSOME UNDETERMINED SCAFFOLD_275, WHOLE GENOME SHOTGUN SEQUENCE"/>
    <property type="match status" value="1"/>
</dbReference>
<dbReference type="Ensembl" id="ENSCWAT00000009926.1">
    <property type="protein sequence ID" value="ENSCWAP00000009132.1"/>
    <property type="gene ID" value="ENSCWAG00000007070.1"/>
</dbReference>
<feature type="transmembrane region" description="Helical" evidence="1">
    <location>
        <begin position="6"/>
        <end position="22"/>
    </location>
</feature>
<protein>
    <submittedName>
        <fullName evidence="2">Uncharacterized protein</fullName>
    </submittedName>
</protein>
<organism evidence="2 3">
    <name type="scientific">Catagonus wagneri</name>
    <name type="common">Chacoan peccary</name>
    <dbReference type="NCBI Taxonomy" id="51154"/>
    <lineage>
        <taxon>Eukaryota</taxon>
        <taxon>Metazoa</taxon>
        <taxon>Chordata</taxon>
        <taxon>Craniata</taxon>
        <taxon>Vertebrata</taxon>
        <taxon>Euteleostomi</taxon>
        <taxon>Mammalia</taxon>
        <taxon>Eutheria</taxon>
        <taxon>Laurasiatheria</taxon>
        <taxon>Artiodactyla</taxon>
        <taxon>Suina</taxon>
        <taxon>Tayassuidae</taxon>
        <taxon>Catagonus</taxon>
    </lineage>
</organism>